<keyword evidence="3" id="KW-0548">Nucleotidyltransferase</keyword>
<dbReference type="Gene3D" id="3.10.10.10">
    <property type="entry name" value="HIV Type 1 Reverse Transcriptase, subunit A, domain 1"/>
    <property type="match status" value="1"/>
</dbReference>
<keyword evidence="3" id="KW-0695">RNA-directed DNA polymerase</keyword>
<comment type="caution">
    <text evidence="3">The sequence shown here is derived from an EMBL/GenBank/DDBJ whole genome shotgun (WGS) entry which is preliminary data.</text>
</comment>
<dbReference type="EMBL" id="BKCJ010003458">
    <property type="protein sequence ID" value="GEU55208.1"/>
    <property type="molecule type" value="Genomic_DNA"/>
</dbReference>
<gene>
    <name evidence="3" type="ORF">Tci_027186</name>
</gene>
<dbReference type="AlphaFoldDB" id="A0A6L2L0F9"/>
<feature type="region of interest" description="Disordered" evidence="1">
    <location>
        <begin position="57"/>
        <end position="84"/>
    </location>
</feature>
<dbReference type="SUPFAM" id="SSF56672">
    <property type="entry name" value="DNA/RNA polymerases"/>
    <property type="match status" value="1"/>
</dbReference>
<dbReference type="Gene3D" id="3.30.70.270">
    <property type="match status" value="1"/>
</dbReference>
<name>A0A6L2L0F9_TANCI</name>
<protein>
    <submittedName>
        <fullName evidence="3">Putative reverse transcriptase domain-containing protein</fullName>
    </submittedName>
</protein>
<organism evidence="3">
    <name type="scientific">Tanacetum cinerariifolium</name>
    <name type="common">Dalmatian daisy</name>
    <name type="synonym">Chrysanthemum cinerariifolium</name>
    <dbReference type="NCBI Taxonomy" id="118510"/>
    <lineage>
        <taxon>Eukaryota</taxon>
        <taxon>Viridiplantae</taxon>
        <taxon>Streptophyta</taxon>
        <taxon>Embryophyta</taxon>
        <taxon>Tracheophyta</taxon>
        <taxon>Spermatophyta</taxon>
        <taxon>Magnoliopsida</taxon>
        <taxon>eudicotyledons</taxon>
        <taxon>Gunneridae</taxon>
        <taxon>Pentapetalae</taxon>
        <taxon>asterids</taxon>
        <taxon>campanulids</taxon>
        <taxon>Asterales</taxon>
        <taxon>Asteraceae</taxon>
        <taxon>Asteroideae</taxon>
        <taxon>Anthemideae</taxon>
        <taxon>Anthemidinae</taxon>
        <taxon>Tanacetum</taxon>
    </lineage>
</organism>
<reference evidence="3" key="1">
    <citation type="journal article" date="2019" name="Sci. Rep.">
        <title>Draft genome of Tanacetum cinerariifolium, the natural source of mosquito coil.</title>
        <authorList>
            <person name="Yamashiro T."/>
            <person name="Shiraishi A."/>
            <person name="Satake H."/>
            <person name="Nakayama K."/>
        </authorList>
    </citation>
    <scope>NUCLEOTIDE SEQUENCE</scope>
</reference>
<dbReference type="PANTHER" id="PTHR34072:SF52">
    <property type="entry name" value="RIBONUCLEASE H"/>
    <property type="match status" value="1"/>
</dbReference>
<evidence type="ECO:0000256" key="1">
    <source>
        <dbReference type="SAM" id="MobiDB-lite"/>
    </source>
</evidence>
<keyword evidence="3" id="KW-0808">Transferase</keyword>
<accession>A0A6L2L0F9</accession>
<sequence>MVTPESQRVNHYIRGLSPKIKPHVTSSKPVTIQGVVSMANHLTTNGIIDGLLKKKENARNKRRSNNQNRNRGTNDRNKRQRNGGNFALTILEQGQGQRQYAGQHPKCAKCNFHHFGNCPLRVREEDIPKTAFRTRYRHSEFTVMPFRLTNAPAIAKPLTLLTQKNQKFEWVDEQENTFQTLKDMLFNALILALLEGTDDFRVYCDASNQGFGCNLMQRNKVIAYASRQLKIHEKNYTTHDLELGAVLFAPKT</sequence>
<dbReference type="InterPro" id="IPR043128">
    <property type="entry name" value="Rev_trsase/Diguanyl_cyclase"/>
</dbReference>
<dbReference type="InterPro" id="IPR043502">
    <property type="entry name" value="DNA/RNA_pol_sf"/>
</dbReference>
<dbReference type="Pfam" id="PF17919">
    <property type="entry name" value="RT_RNaseH_2"/>
    <property type="match status" value="1"/>
</dbReference>
<proteinExistence type="predicted"/>
<dbReference type="PANTHER" id="PTHR34072">
    <property type="entry name" value="ENZYMATIC POLYPROTEIN-RELATED"/>
    <property type="match status" value="1"/>
</dbReference>
<feature type="domain" description="Reverse transcriptase/retrotransposon-derived protein RNase H-like" evidence="2">
    <location>
        <begin position="170"/>
        <end position="249"/>
    </location>
</feature>
<evidence type="ECO:0000313" key="3">
    <source>
        <dbReference type="EMBL" id="GEU55208.1"/>
    </source>
</evidence>
<dbReference type="GO" id="GO:0003964">
    <property type="term" value="F:RNA-directed DNA polymerase activity"/>
    <property type="evidence" value="ECO:0007669"/>
    <property type="project" value="UniProtKB-KW"/>
</dbReference>
<dbReference type="InterPro" id="IPR041577">
    <property type="entry name" value="RT_RNaseH_2"/>
</dbReference>
<evidence type="ECO:0000259" key="2">
    <source>
        <dbReference type="Pfam" id="PF17919"/>
    </source>
</evidence>